<gene>
    <name evidence="1" type="ORF">GA0070563_101638</name>
</gene>
<dbReference type="AlphaFoldDB" id="A0A1C4UN92"/>
<dbReference type="Gene3D" id="1.50.10.20">
    <property type="match status" value="1"/>
</dbReference>
<sequence>MTPPTVDAAVERALEYLAGQHDLSYPDAAHVMGSYSTAQFVKLDQQHQPLPKAEDEAGKFVEFRCVGAIYHVATITEALLDAAEAGHQECRRLADENTAWLLSQRDGVSWRYFPGFEPLPHDADTLAQVLRILIRTGHADNAVVRAATALAARSAWDDGVVNTWLLDTPGERDTANRVWGRGRNDTGRDPEVVANLAHATHLYEQHIGPLPLSPLVGPATRWLIDQQQPMGFWRASWYVGTCYSTYVAVRHLAALDGHQQEIARAARFLAQAPAPDPLNRALAMLALTAAGTAVSPDDCHLLIGSQFPDGSWEAVPWLDNHARVWGSRAVTTALCLKALLAVQRDTASANHDGRRP</sequence>
<dbReference type="InterPro" id="IPR008930">
    <property type="entry name" value="Terpenoid_cyclase/PrenylTrfase"/>
</dbReference>
<evidence type="ECO:0000313" key="1">
    <source>
        <dbReference type="EMBL" id="SCE73124.1"/>
    </source>
</evidence>
<reference evidence="2" key="1">
    <citation type="submission" date="2016-06" db="EMBL/GenBank/DDBJ databases">
        <authorList>
            <person name="Varghese N."/>
            <person name="Submissions Spin"/>
        </authorList>
    </citation>
    <scope>NUCLEOTIDE SEQUENCE [LARGE SCALE GENOMIC DNA]</scope>
    <source>
        <strain evidence="2">DSM 43168</strain>
    </source>
</reference>
<dbReference type="Proteomes" id="UP000183585">
    <property type="component" value="Unassembled WGS sequence"/>
</dbReference>
<dbReference type="SUPFAM" id="SSF48239">
    <property type="entry name" value="Terpenoid cyclases/Protein prenyltransferases"/>
    <property type="match status" value="1"/>
</dbReference>
<dbReference type="RefSeq" id="WP_074472631.1">
    <property type="nucleotide sequence ID" value="NZ_FMCT01000001.1"/>
</dbReference>
<proteinExistence type="predicted"/>
<name>A0A1C4UN92_9ACTN</name>
<evidence type="ECO:0008006" key="3">
    <source>
        <dbReference type="Google" id="ProtNLM"/>
    </source>
</evidence>
<protein>
    <recommendedName>
        <fullName evidence="3">Prenyltransferase</fullName>
    </recommendedName>
</protein>
<keyword evidence="2" id="KW-1185">Reference proteome</keyword>
<accession>A0A1C4UN92</accession>
<dbReference type="EMBL" id="FMCT01000001">
    <property type="protein sequence ID" value="SCE73124.1"/>
    <property type="molecule type" value="Genomic_DNA"/>
</dbReference>
<organism evidence="1 2">
    <name type="scientific">Micromonospora carbonacea</name>
    <dbReference type="NCBI Taxonomy" id="47853"/>
    <lineage>
        <taxon>Bacteria</taxon>
        <taxon>Bacillati</taxon>
        <taxon>Actinomycetota</taxon>
        <taxon>Actinomycetes</taxon>
        <taxon>Micromonosporales</taxon>
        <taxon>Micromonosporaceae</taxon>
        <taxon>Micromonospora</taxon>
    </lineage>
</organism>
<evidence type="ECO:0000313" key="2">
    <source>
        <dbReference type="Proteomes" id="UP000183585"/>
    </source>
</evidence>